<dbReference type="SUPFAM" id="SSF55174">
    <property type="entry name" value="Alpha-L RNA-binding motif"/>
    <property type="match status" value="1"/>
</dbReference>
<dbReference type="Gene3D" id="3.10.290.10">
    <property type="entry name" value="RNA-binding S4 domain"/>
    <property type="match status" value="1"/>
</dbReference>
<dbReference type="SMART" id="SM00363">
    <property type="entry name" value="S4"/>
    <property type="match status" value="1"/>
</dbReference>
<keyword evidence="4" id="KW-1185">Reference proteome</keyword>
<dbReference type="Pfam" id="PF01479">
    <property type="entry name" value="S4"/>
    <property type="match status" value="1"/>
</dbReference>
<dbReference type="PROSITE" id="PS50889">
    <property type="entry name" value="S4"/>
    <property type="match status" value="1"/>
</dbReference>
<dbReference type="Pfam" id="PF17774">
    <property type="entry name" value="YlmH_RBD"/>
    <property type="match status" value="1"/>
</dbReference>
<dbReference type="Gene3D" id="3.30.70.330">
    <property type="match status" value="1"/>
</dbReference>
<feature type="domain" description="RNA-binding S4" evidence="2">
    <location>
        <begin position="243"/>
        <end position="303"/>
    </location>
</feature>
<dbReference type="CDD" id="cd00165">
    <property type="entry name" value="S4"/>
    <property type="match status" value="1"/>
</dbReference>
<evidence type="ECO:0000313" key="3">
    <source>
        <dbReference type="EMBL" id="GFR46861.1"/>
    </source>
</evidence>
<reference evidence="3 4" key="1">
    <citation type="journal article" date="2021" name="Sci. Rep.">
        <title>Genome sequencing of the multicellular alga Astrephomene provides insights into convergent evolution of germ-soma differentiation.</title>
        <authorList>
            <person name="Yamashita S."/>
            <person name="Yamamoto K."/>
            <person name="Matsuzaki R."/>
            <person name="Suzuki S."/>
            <person name="Yamaguchi H."/>
            <person name="Hirooka S."/>
            <person name="Minakuchi Y."/>
            <person name="Miyagishima S."/>
            <person name="Kawachi M."/>
            <person name="Toyoda A."/>
            <person name="Nozaki H."/>
        </authorList>
    </citation>
    <scope>NUCLEOTIDE SEQUENCE [LARGE SCALE GENOMIC DNA]</scope>
    <source>
        <strain evidence="3 4">NIES-4017</strain>
    </source>
</reference>
<dbReference type="InterPro" id="IPR017506">
    <property type="entry name" value="PSII_S4"/>
</dbReference>
<evidence type="ECO:0000259" key="2">
    <source>
        <dbReference type="SMART" id="SM00363"/>
    </source>
</evidence>
<dbReference type="Proteomes" id="UP001054857">
    <property type="component" value="Unassembled WGS sequence"/>
</dbReference>
<accession>A0AAD3DW25</accession>
<evidence type="ECO:0000256" key="1">
    <source>
        <dbReference type="PROSITE-ProRule" id="PRU00182"/>
    </source>
</evidence>
<dbReference type="NCBIfam" id="TIGR03069">
    <property type="entry name" value="PS_II_S4"/>
    <property type="match status" value="1"/>
</dbReference>
<keyword evidence="1" id="KW-0694">RNA-binding</keyword>
<name>A0AAD3DW25_9CHLO</name>
<dbReference type="InterPro" id="IPR012677">
    <property type="entry name" value="Nucleotide-bd_a/b_plait_sf"/>
</dbReference>
<dbReference type="PANTHER" id="PTHR13633:SF3">
    <property type="entry name" value="MITOCHONDRIAL TRANSCRIPTION RESCUE FACTOR 1"/>
    <property type="match status" value="1"/>
</dbReference>
<proteinExistence type="predicted"/>
<comment type="caution">
    <text evidence="3">The sequence shown here is derived from an EMBL/GenBank/DDBJ whole genome shotgun (WGS) entry which is preliminary data.</text>
</comment>
<gene>
    <name evidence="3" type="ORF">Agub_g8502</name>
</gene>
<dbReference type="EMBL" id="BMAR01000016">
    <property type="protein sequence ID" value="GFR46861.1"/>
    <property type="molecule type" value="Genomic_DNA"/>
</dbReference>
<dbReference type="InterPro" id="IPR040591">
    <property type="entry name" value="RqcP2_RBD"/>
</dbReference>
<dbReference type="InterPro" id="IPR002942">
    <property type="entry name" value="S4_RNA-bd"/>
</dbReference>
<organism evidence="3 4">
    <name type="scientific">Astrephomene gubernaculifera</name>
    <dbReference type="NCBI Taxonomy" id="47775"/>
    <lineage>
        <taxon>Eukaryota</taxon>
        <taxon>Viridiplantae</taxon>
        <taxon>Chlorophyta</taxon>
        <taxon>core chlorophytes</taxon>
        <taxon>Chlorophyceae</taxon>
        <taxon>CS clade</taxon>
        <taxon>Chlamydomonadales</taxon>
        <taxon>Astrephomenaceae</taxon>
        <taxon>Astrephomene</taxon>
    </lineage>
</organism>
<evidence type="ECO:0000313" key="4">
    <source>
        <dbReference type="Proteomes" id="UP001054857"/>
    </source>
</evidence>
<protein>
    <recommendedName>
        <fullName evidence="2">RNA-binding S4 domain-containing protein</fullName>
    </recommendedName>
</protein>
<dbReference type="GO" id="GO:0003723">
    <property type="term" value="F:RNA binding"/>
    <property type="evidence" value="ECO:0007669"/>
    <property type="project" value="UniProtKB-KW"/>
</dbReference>
<dbReference type="Gene3D" id="3.30.1370.160">
    <property type="match status" value="1"/>
</dbReference>
<dbReference type="PANTHER" id="PTHR13633">
    <property type="entry name" value="MITOCHONDRIAL TRANSCRIPTION RESCUE FACTOR 1"/>
    <property type="match status" value="1"/>
</dbReference>
<dbReference type="InterPro" id="IPR036986">
    <property type="entry name" value="S4_RNA-bd_sf"/>
</dbReference>
<dbReference type="AlphaFoldDB" id="A0AAD3DW25"/>
<sequence>MIPQTTNHALFARDRYTSMHSFAYRALRNINGVHPTHFSRRSTCKAATHAVKERGLEASLSWVDAAHRKDVARVLELADRAADRWDILWTGFLPPPVVADSMAALADRTDVICVPWGGYAQAERCRLALGREELMEPLKADPQQLGGVAALQIKGNFMFDPAKHPDFLGALLGTGIVRERVGDVLVQGEVGAQALVDPELLEHLEGALGQVRTVPVEARRIPLSELSVRPPRQEELSSVEASLRLDAVASAGFRMSRSKMGELIKGGDVRLNWRTAGKPSLEVKPGDVISCAGKGRVEVRAVDMTKKEKYLVTLMRYV</sequence>